<dbReference type="PANTHER" id="PTHR46661">
    <property type="entry name" value="E3 UBIQUITIN-PROTEIN LIGASE ZNRF1-LIKE PROTEIN"/>
    <property type="match status" value="1"/>
</dbReference>
<evidence type="ECO:0000256" key="17">
    <source>
        <dbReference type="ARBA" id="ARBA00040227"/>
    </source>
</evidence>
<accession>A0A914HYP7</accession>
<keyword evidence="16" id="KW-0449">Lipoprotein</keyword>
<comment type="subcellular location">
    <subcellularLocation>
        <location evidence="3">Endosome</location>
    </subcellularLocation>
    <subcellularLocation>
        <location evidence="4">Lysosome</location>
    </subcellularLocation>
    <subcellularLocation>
        <location evidence="2">Membrane</location>
        <topology evidence="2">Peripheral membrane protein</topology>
    </subcellularLocation>
</comment>
<evidence type="ECO:0000256" key="13">
    <source>
        <dbReference type="ARBA" id="ARBA00022833"/>
    </source>
</evidence>
<evidence type="ECO:0000256" key="19">
    <source>
        <dbReference type="ARBA" id="ARBA00042305"/>
    </source>
</evidence>
<dbReference type="GO" id="GO:0043161">
    <property type="term" value="P:proteasome-mediated ubiquitin-dependent protein catabolic process"/>
    <property type="evidence" value="ECO:0007669"/>
    <property type="project" value="TreeGrafter"/>
</dbReference>
<evidence type="ECO:0000256" key="18">
    <source>
        <dbReference type="ARBA" id="ARBA00042177"/>
    </source>
</evidence>
<evidence type="ECO:0000256" key="11">
    <source>
        <dbReference type="ARBA" id="ARBA00022771"/>
    </source>
</evidence>
<evidence type="ECO:0000256" key="7">
    <source>
        <dbReference type="ARBA" id="ARBA00022679"/>
    </source>
</evidence>
<feature type="compositionally biased region" description="Basic and acidic residues" evidence="21">
    <location>
        <begin position="203"/>
        <end position="212"/>
    </location>
</feature>
<evidence type="ECO:0000256" key="3">
    <source>
        <dbReference type="ARBA" id="ARBA00004177"/>
    </source>
</evidence>
<dbReference type="GO" id="GO:0005764">
    <property type="term" value="C:lysosome"/>
    <property type="evidence" value="ECO:0007669"/>
    <property type="project" value="UniProtKB-SubCell"/>
</dbReference>
<comment type="pathway">
    <text evidence="5">Protein modification; protein ubiquitination.</text>
</comment>
<name>A0A914HYP7_GLORO</name>
<keyword evidence="12" id="KW-0833">Ubl conjugation pathway</keyword>
<keyword evidence="11 20" id="KW-0863">Zinc-finger</keyword>
<evidence type="ECO:0000256" key="9">
    <source>
        <dbReference type="ARBA" id="ARBA00022723"/>
    </source>
</evidence>
<feature type="compositionally biased region" description="Low complexity" evidence="21">
    <location>
        <begin position="193"/>
        <end position="202"/>
    </location>
</feature>
<dbReference type="PANTHER" id="PTHR46661:SF4">
    <property type="entry name" value="RING-TYPE DOMAIN-CONTAINING PROTEIN"/>
    <property type="match status" value="1"/>
</dbReference>
<evidence type="ECO:0000256" key="8">
    <source>
        <dbReference type="ARBA" id="ARBA00022707"/>
    </source>
</evidence>
<dbReference type="SMART" id="SM00184">
    <property type="entry name" value="RING"/>
    <property type="match status" value="1"/>
</dbReference>
<evidence type="ECO:0000313" key="24">
    <source>
        <dbReference type="WBParaSite" id="Gr19_v10_g5888.t1"/>
    </source>
</evidence>
<dbReference type="GO" id="GO:0008270">
    <property type="term" value="F:zinc ion binding"/>
    <property type="evidence" value="ECO:0007669"/>
    <property type="project" value="UniProtKB-KW"/>
</dbReference>
<feature type="compositionally biased region" description="Low complexity" evidence="21">
    <location>
        <begin position="76"/>
        <end position="91"/>
    </location>
</feature>
<feature type="compositionally biased region" description="Polar residues" evidence="21">
    <location>
        <begin position="1"/>
        <end position="30"/>
    </location>
</feature>
<keyword evidence="7" id="KW-0808">Transferase</keyword>
<keyword evidence="14" id="KW-0472">Membrane</keyword>
<organism evidence="23 24">
    <name type="scientific">Globodera rostochiensis</name>
    <name type="common">Golden nematode worm</name>
    <name type="synonym">Heterodera rostochiensis</name>
    <dbReference type="NCBI Taxonomy" id="31243"/>
    <lineage>
        <taxon>Eukaryota</taxon>
        <taxon>Metazoa</taxon>
        <taxon>Ecdysozoa</taxon>
        <taxon>Nematoda</taxon>
        <taxon>Chromadorea</taxon>
        <taxon>Rhabditida</taxon>
        <taxon>Tylenchina</taxon>
        <taxon>Tylenchomorpha</taxon>
        <taxon>Tylenchoidea</taxon>
        <taxon>Heteroderidae</taxon>
        <taxon>Heteroderinae</taxon>
        <taxon>Globodera</taxon>
    </lineage>
</organism>
<dbReference type="InterPro" id="IPR013083">
    <property type="entry name" value="Znf_RING/FYVE/PHD"/>
</dbReference>
<sequence>MLLWSVDSTRLSSRQSSDPMGQRPSMQQSEVVRRPRAGSELSNGTARTTGSSAAAHMHHHRRPNSIRFRQPQNDTSSASSVSSASPASAHSSADEGVGGGAELARHLLTNFGLAASSTSSASPPALNIRKPGFDGSSTTSLAQQLSGGGGASAPSTSVRPAQSSSNVSAHRRSAGGTAEQRHNHRRLGGGSSGAVSSSSQQRVGRDDRRGDGTDRLQALLQSLEAMANASDSSSSSAQPTTVQLNKLRRSAPLLHLLGRDIKCPVCHKVVPSDDVEMHLVMCLTRPQLSYNDDVLIIDKGECAICLEEMEQGAQIARLPCLCIYHKSCIDEWFKRKNTCPEHPGND</sequence>
<evidence type="ECO:0000256" key="4">
    <source>
        <dbReference type="ARBA" id="ARBA00004371"/>
    </source>
</evidence>
<evidence type="ECO:0000256" key="20">
    <source>
        <dbReference type="PROSITE-ProRule" id="PRU00175"/>
    </source>
</evidence>
<keyword evidence="8" id="KW-0519">Myristate</keyword>
<dbReference type="InterPro" id="IPR051878">
    <property type="entry name" value="ZNRF_ubiq-protein_ligase"/>
</dbReference>
<feature type="region of interest" description="Disordered" evidence="21">
    <location>
        <begin position="115"/>
        <end position="212"/>
    </location>
</feature>
<dbReference type="Proteomes" id="UP000887572">
    <property type="component" value="Unplaced"/>
</dbReference>
<evidence type="ECO:0000256" key="14">
    <source>
        <dbReference type="ARBA" id="ARBA00023136"/>
    </source>
</evidence>
<keyword evidence="9" id="KW-0479">Metal-binding</keyword>
<keyword evidence="10" id="KW-0967">Endosome</keyword>
<dbReference type="SUPFAM" id="SSF57850">
    <property type="entry name" value="RING/U-box"/>
    <property type="match status" value="1"/>
</dbReference>
<evidence type="ECO:0000256" key="5">
    <source>
        <dbReference type="ARBA" id="ARBA00004906"/>
    </source>
</evidence>
<dbReference type="GO" id="GO:0016020">
    <property type="term" value="C:membrane"/>
    <property type="evidence" value="ECO:0007669"/>
    <property type="project" value="UniProtKB-SubCell"/>
</dbReference>
<evidence type="ECO:0000259" key="22">
    <source>
        <dbReference type="PROSITE" id="PS50089"/>
    </source>
</evidence>
<dbReference type="FunFam" id="3.30.40.10:FF:000235">
    <property type="entry name" value="E3 ubiquitin-protein ligase ZNRF1"/>
    <property type="match status" value="1"/>
</dbReference>
<dbReference type="Gene3D" id="3.30.40.10">
    <property type="entry name" value="Zinc/RING finger domain, C3HC4 (zinc finger)"/>
    <property type="match status" value="1"/>
</dbReference>
<feature type="compositionally biased region" description="Polar residues" evidence="21">
    <location>
        <begin position="154"/>
        <end position="168"/>
    </location>
</feature>
<dbReference type="EC" id="2.3.2.27" evidence="6"/>
<feature type="compositionally biased region" description="Low complexity" evidence="21">
    <location>
        <begin position="44"/>
        <end position="55"/>
    </location>
</feature>
<keyword evidence="13" id="KW-0862">Zinc</keyword>
<evidence type="ECO:0000256" key="10">
    <source>
        <dbReference type="ARBA" id="ARBA00022753"/>
    </source>
</evidence>
<evidence type="ECO:0000313" key="23">
    <source>
        <dbReference type="Proteomes" id="UP000887572"/>
    </source>
</evidence>
<keyword evidence="15" id="KW-0458">Lysosome</keyword>
<dbReference type="Pfam" id="PF13639">
    <property type="entry name" value="zf-RING_2"/>
    <property type="match status" value="1"/>
</dbReference>
<dbReference type="GO" id="GO:0061630">
    <property type="term" value="F:ubiquitin protein ligase activity"/>
    <property type="evidence" value="ECO:0007669"/>
    <property type="project" value="UniProtKB-EC"/>
</dbReference>
<evidence type="ECO:0000256" key="6">
    <source>
        <dbReference type="ARBA" id="ARBA00012483"/>
    </source>
</evidence>
<feature type="domain" description="RING-type" evidence="22">
    <location>
        <begin position="302"/>
        <end position="342"/>
    </location>
</feature>
<dbReference type="PROSITE" id="PS50089">
    <property type="entry name" value="ZF_RING_2"/>
    <property type="match status" value="1"/>
</dbReference>
<protein>
    <recommendedName>
        <fullName evidence="17">E3 ubiquitin-protein ligase ZNRF1</fullName>
        <ecNumber evidence="6">2.3.2.27</ecNumber>
    </recommendedName>
    <alternativeName>
        <fullName evidence="18">RING-type E3 ubiquitin transferase ZNRF1</fullName>
    </alternativeName>
    <alternativeName>
        <fullName evidence="19">Zinc/RING finger protein 1</fullName>
    </alternativeName>
</protein>
<dbReference type="GO" id="GO:0070936">
    <property type="term" value="P:protein K48-linked ubiquitination"/>
    <property type="evidence" value="ECO:0007669"/>
    <property type="project" value="TreeGrafter"/>
</dbReference>
<feature type="compositionally biased region" description="Low complexity" evidence="21">
    <location>
        <begin position="115"/>
        <end position="125"/>
    </location>
</feature>
<dbReference type="GO" id="GO:0005768">
    <property type="term" value="C:endosome"/>
    <property type="evidence" value="ECO:0007669"/>
    <property type="project" value="UniProtKB-SubCell"/>
</dbReference>
<evidence type="ECO:0000256" key="16">
    <source>
        <dbReference type="ARBA" id="ARBA00023288"/>
    </source>
</evidence>
<evidence type="ECO:0000256" key="2">
    <source>
        <dbReference type="ARBA" id="ARBA00004170"/>
    </source>
</evidence>
<evidence type="ECO:0000256" key="1">
    <source>
        <dbReference type="ARBA" id="ARBA00000900"/>
    </source>
</evidence>
<dbReference type="WBParaSite" id="Gr19_v10_g5888.t1">
    <property type="protein sequence ID" value="Gr19_v10_g5888.t1"/>
    <property type="gene ID" value="Gr19_v10_g5888"/>
</dbReference>
<dbReference type="CDD" id="cd16489">
    <property type="entry name" value="mRING-CH-C4HC2H_ZNRF"/>
    <property type="match status" value="1"/>
</dbReference>
<dbReference type="AlphaFoldDB" id="A0A914HYP7"/>
<evidence type="ECO:0000256" key="12">
    <source>
        <dbReference type="ARBA" id="ARBA00022786"/>
    </source>
</evidence>
<dbReference type="InterPro" id="IPR001841">
    <property type="entry name" value="Znf_RING"/>
</dbReference>
<reference evidence="24" key="1">
    <citation type="submission" date="2022-11" db="UniProtKB">
        <authorList>
            <consortium name="WormBaseParasite"/>
        </authorList>
    </citation>
    <scope>IDENTIFICATION</scope>
</reference>
<feature type="region of interest" description="Disordered" evidence="21">
    <location>
        <begin position="1"/>
        <end position="98"/>
    </location>
</feature>
<proteinExistence type="predicted"/>
<keyword evidence="23" id="KW-1185">Reference proteome</keyword>
<evidence type="ECO:0000256" key="21">
    <source>
        <dbReference type="SAM" id="MobiDB-lite"/>
    </source>
</evidence>
<evidence type="ECO:0000256" key="15">
    <source>
        <dbReference type="ARBA" id="ARBA00023228"/>
    </source>
</evidence>
<comment type="catalytic activity">
    <reaction evidence="1">
        <text>S-ubiquitinyl-[E2 ubiquitin-conjugating enzyme]-L-cysteine + [acceptor protein]-L-lysine = [E2 ubiquitin-conjugating enzyme]-L-cysteine + N(6)-ubiquitinyl-[acceptor protein]-L-lysine.</text>
        <dbReference type="EC" id="2.3.2.27"/>
    </reaction>
</comment>